<proteinExistence type="predicted"/>
<dbReference type="InterPro" id="IPR013022">
    <property type="entry name" value="Xyl_isomerase-like_TIM-brl"/>
</dbReference>
<dbReference type="Pfam" id="PF01261">
    <property type="entry name" value="AP_endonuc_2"/>
    <property type="match status" value="1"/>
</dbReference>
<dbReference type="AlphaFoldDB" id="A0A537J7F8"/>
<dbReference type="InterPro" id="IPR050312">
    <property type="entry name" value="IolE/XylAMocC-like"/>
</dbReference>
<dbReference type="GO" id="GO:0016853">
    <property type="term" value="F:isomerase activity"/>
    <property type="evidence" value="ECO:0007669"/>
    <property type="project" value="UniProtKB-KW"/>
</dbReference>
<comment type="caution">
    <text evidence="2">The sequence shown here is derived from an EMBL/GenBank/DDBJ whole genome shotgun (WGS) entry which is preliminary data.</text>
</comment>
<dbReference type="PANTHER" id="PTHR12110:SF47">
    <property type="match status" value="1"/>
</dbReference>
<dbReference type="SUPFAM" id="SSF51658">
    <property type="entry name" value="Xylose isomerase-like"/>
    <property type="match status" value="1"/>
</dbReference>
<evidence type="ECO:0000313" key="3">
    <source>
        <dbReference type="Proteomes" id="UP000320048"/>
    </source>
</evidence>
<dbReference type="PANTHER" id="PTHR12110">
    <property type="entry name" value="HYDROXYPYRUVATE ISOMERASE"/>
    <property type="match status" value="1"/>
</dbReference>
<accession>A0A537J7F8</accession>
<gene>
    <name evidence="2" type="ORF">E6H04_10810</name>
</gene>
<sequence>MMIAFSTGSLHTYGLARVAHLAAAAGFDGLELMVDDRWDTRDATHLRAVVESAGIPIVSVHAQARPGNRGWEEDEVARLHRAVTLAHAVGARTVVAHPPLRYRWVSLRHPPFITLAMVTPFRQRSPYRRWLLAELESYQAREAITIAIESMPRHRLGPWLVDLFEMNEIRDLRRFPAVTLDTTHVATWGVDLLETYEVLAHCVAHVHLSNYDGRQHRLPQDGSLALGPLLAALRRRGYEGAIVVELQPDALEAGDEGRVRGRLAETVAFCRAHFIADPHRRGIDGQAAWMKDSASLT</sequence>
<feature type="domain" description="Xylose isomerase-like TIM barrel" evidence="1">
    <location>
        <begin position="21"/>
        <end position="250"/>
    </location>
</feature>
<keyword evidence="2" id="KW-0413">Isomerase</keyword>
<dbReference type="EMBL" id="VBAO01000296">
    <property type="protein sequence ID" value="TMI79302.1"/>
    <property type="molecule type" value="Genomic_DNA"/>
</dbReference>
<organism evidence="2 3">
    <name type="scientific">Candidatus Segetimicrobium genomatis</name>
    <dbReference type="NCBI Taxonomy" id="2569760"/>
    <lineage>
        <taxon>Bacteria</taxon>
        <taxon>Bacillati</taxon>
        <taxon>Candidatus Sysuimicrobiota</taxon>
        <taxon>Candidatus Sysuimicrobiia</taxon>
        <taxon>Candidatus Sysuimicrobiales</taxon>
        <taxon>Candidatus Segetimicrobiaceae</taxon>
        <taxon>Candidatus Segetimicrobium</taxon>
    </lineage>
</organism>
<reference evidence="2 3" key="1">
    <citation type="journal article" date="2019" name="Nat. Microbiol.">
        <title>Mediterranean grassland soil C-N compound turnover is dependent on rainfall and depth, and is mediated by genomically divergent microorganisms.</title>
        <authorList>
            <person name="Diamond S."/>
            <person name="Andeer P.F."/>
            <person name="Li Z."/>
            <person name="Crits-Christoph A."/>
            <person name="Burstein D."/>
            <person name="Anantharaman K."/>
            <person name="Lane K.R."/>
            <person name="Thomas B.C."/>
            <person name="Pan C."/>
            <person name="Northen T.R."/>
            <person name="Banfield J.F."/>
        </authorList>
    </citation>
    <scope>NUCLEOTIDE SEQUENCE [LARGE SCALE GENOMIC DNA]</scope>
    <source>
        <strain evidence="2">NP_7</strain>
    </source>
</reference>
<dbReference type="Proteomes" id="UP000320048">
    <property type="component" value="Unassembled WGS sequence"/>
</dbReference>
<evidence type="ECO:0000313" key="2">
    <source>
        <dbReference type="EMBL" id="TMI79302.1"/>
    </source>
</evidence>
<evidence type="ECO:0000259" key="1">
    <source>
        <dbReference type="Pfam" id="PF01261"/>
    </source>
</evidence>
<protein>
    <submittedName>
        <fullName evidence="2">Sugar phosphate isomerase/epimerase</fullName>
    </submittedName>
</protein>
<name>A0A537J7F8_9BACT</name>
<dbReference type="InterPro" id="IPR036237">
    <property type="entry name" value="Xyl_isomerase-like_sf"/>
</dbReference>
<dbReference type="Gene3D" id="3.20.20.150">
    <property type="entry name" value="Divalent-metal-dependent TIM barrel enzymes"/>
    <property type="match status" value="1"/>
</dbReference>